<sequence length="95" mass="10718">MPLGMVKYTYGAQRDKEWFIGTSRDDIAVGTFVLEGGYRQQLQDGSIWSASYLPTVIGEPIWKTLTLAQTSSKKPKQRAKLSPTDREYCGLIIYP</sequence>
<accession>A0ABQ0JGC6</accession>
<organism evidence="1 2">
    <name type="scientific">Vibrio variabilis</name>
    <dbReference type="NCBI Taxonomy" id="990271"/>
    <lineage>
        <taxon>Bacteria</taxon>
        <taxon>Pseudomonadati</taxon>
        <taxon>Pseudomonadota</taxon>
        <taxon>Gammaproteobacteria</taxon>
        <taxon>Vibrionales</taxon>
        <taxon>Vibrionaceae</taxon>
        <taxon>Vibrio</taxon>
    </lineage>
</organism>
<reference evidence="2" key="1">
    <citation type="submission" date="2014-09" db="EMBL/GenBank/DDBJ databases">
        <title>Vibrio variabilis JCM 19239. (C206) whole genome shotgun sequence.</title>
        <authorList>
            <person name="Sawabe T."/>
            <person name="Meirelles P."/>
            <person name="Nakanishi M."/>
            <person name="Sayaka M."/>
            <person name="Hattori M."/>
            <person name="Ohkuma M."/>
        </authorList>
    </citation>
    <scope>NUCLEOTIDE SEQUENCE [LARGE SCALE GENOMIC DNA]</scope>
    <source>
        <strain evidence="2">JCM 19239</strain>
    </source>
</reference>
<gene>
    <name evidence="1" type="ORF">JCM19239_6663</name>
</gene>
<dbReference type="InterPro" id="IPR016896">
    <property type="entry name" value="DUF2860"/>
</dbReference>
<protein>
    <submittedName>
        <fullName evidence="1">Uncharacterized protein</fullName>
    </submittedName>
</protein>
<dbReference type="EMBL" id="BBMS01000028">
    <property type="protein sequence ID" value="GAL27350.1"/>
    <property type="molecule type" value="Genomic_DNA"/>
</dbReference>
<name>A0ABQ0JGC6_9VIBR</name>
<keyword evidence="2" id="KW-1185">Reference proteome</keyword>
<dbReference type="Proteomes" id="UP000029223">
    <property type="component" value="Unassembled WGS sequence"/>
</dbReference>
<evidence type="ECO:0000313" key="1">
    <source>
        <dbReference type="EMBL" id="GAL27350.1"/>
    </source>
</evidence>
<comment type="caution">
    <text evidence="1">The sequence shown here is derived from an EMBL/GenBank/DDBJ whole genome shotgun (WGS) entry which is preliminary data.</text>
</comment>
<proteinExistence type="predicted"/>
<dbReference type="Pfam" id="PF11059">
    <property type="entry name" value="DUF2860"/>
    <property type="match status" value="1"/>
</dbReference>
<evidence type="ECO:0000313" key="2">
    <source>
        <dbReference type="Proteomes" id="UP000029223"/>
    </source>
</evidence>